<dbReference type="EMBL" id="JARKIF010000012">
    <property type="protein sequence ID" value="KAJ7625936.1"/>
    <property type="molecule type" value="Genomic_DNA"/>
</dbReference>
<keyword evidence="3" id="KW-1185">Reference proteome</keyword>
<proteinExistence type="predicted"/>
<evidence type="ECO:0000313" key="3">
    <source>
        <dbReference type="Proteomes" id="UP001221142"/>
    </source>
</evidence>
<accession>A0AAD7BNI4</accession>
<reference evidence="2" key="1">
    <citation type="submission" date="2023-03" db="EMBL/GenBank/DDBJ databases">
        <title>Massive genome expansion in bonnet fungi (Mycena s.s.) driven by repeated elements and novel gene families across ecological guilds.</title>
        <authorList>
            <consortium name="Lawrence Berkeley National Laboratory"/>
            <person name="Harder C.B."/>
            <person name="Miyauchi S."/>
            <person name="Viragh M."/>
            <person name="Kuo A."/>
            <person name="Thoen E."/>
            <person name="Andreopoulos B."/>
            <person name="Lu D."/>
            <person name="Skrede I."/>
            <person name="Drula E."/>
            <person name="Henrissat B."/>
            <person name="Morin E."/>
            <person name="Kohler A."/>
            <person name="Barry K."/>
            <person name="LaButti K."/>
            <person name="Morin E."/>
            <person name="Salamov A."/>
            <person name="Lipzen A."/>
            <person name="Mereny Z."/>
            <person name="Hegedus B."/>
            <person name="Baldrian P."/>
            <person name="Stursova M."/>
            <person name="Weitz H."/>
            <person name="Taylor A."/>
            <person name="Grigoriev I.V."/>
            <person name="Nagy L.G."/>
            <person name="Martin F."/>
            <person name="Kauserud H."/>
        </authorList>
    </citation>
    <scope>NUCLEOTIDE SEQUENCE</scope>
    <source>
        <strain evidence="2">9284</strain>
    </source>
</reference>
<comment type="caution">
    <text evidence="2">The sequence shown here is derived from an EMBL/GenBank/DDBJ whole genome shotgun (WGS) entry which is preliminary data.</text>
</comment>
<dbReference type="Proteomes" id="UP001221142">
    <property type="component" value="Unassembled WGS sequence"/>
</dbReference>
<feature type="region of interest" description="Disordered" evidence="1">
    <location>
        <begin position="1"/>
        <end position="27"/>
    </location>
</feature>
<sequence>MESCLDGDPDERYPAQNDGEERNLFWPRRGELEQGMSKGGSRAAASVGVAAGPRKRGLFSSLLTPIRRLPPEILSKIMIQPTLHFPTSRDVNIGPPNFMGRGTSPVAAVSFHWRATALSSPKTWATFLVNLHGNDNTLRFLELYLQRAKQCPLGISVSAPIRGSIPPGILKQIIDSSERWLEARFLLDSSQLSLFLPIRGRLQARTALDLEVYRQNENSPVHPNRPVDRTKADTRSFVFAPRLTFIKSLFASLSLCVDFSVPDMTLGGPRLLLLHVRLKLATVPVSPPADRRLQLCSDLASNHLSLPTQDGGVSDGDQPDNASQVEPQASDHNTITRPSPQSH</sequence>
<organism evidence="2 3">
    <name type="scientific">Roridomyces roridus</name>
    <dbReference type="NCBI Taxonomy" id="1738132"/>
    <lineage>
        <taxon>Eukaryota</taxon>
        <taxon>Fungi</taxon>
        <taxon>Dikarya</taxon>
        <taxon>Basidiomycota</taxon>
        <taxon>Agaricomycotina</taxon>
        <taxon>Agaricomycetes</taxon>
        <taxon>Agaricomycetidae</taxon>
        <taxon>Agaricales</taxon>
        <taxon>Marasmiineae</taxon>
        <taxon>Mycenaceae</taxon>
        <taxon>Roridomyces</taxon>
    </lineage>
</organism>
<evidence type="ECO:0008006" key="4">
    <source>
        <dbReference type="Google" id="ProtNLM"/>
    </source>
</evidence>
<dbReference type="AlphaFoldDB" id="A0AAD7BNI4"/>
<evidence type="ECO:0000256" key="1">
    <source>
        <dbReference type="SAM" id="MobiDB-lite"/>
    </source>
</evidence>
<gene>
    <name evidence="2" type="ORF">FB45DRAFT_869074</name>
</gene>
<feature type="compositionally biased region" description="Polar residues" evidence="1">
    <location>
        <begin position="320"/>
        <end position="343"/>
    </location>
</feature>
<feature type="region of interest" description="Disordered" evidence="1">
    <location>
        <begin position="306"/>
        <end position="343"/>
    </location>
</feature>
<protein>
    <recommendedName>
        <fullName evidence="4">F-box domain-containing protein</fullName>
    </recommendedName>
</protein>
<evidence type="ECO:0000313" key="2">
    <source>
        <dbReference type="EMBL" id="KAJ7625936.1"/>
    </source>
</evidence>
<name>A0AAD7BNI4_9AGAR</name>